<evidence type="ECO:0000259" key="1">
    <source>
        <dbReference type="Pfam" id="PF12728"/>
    </source>
</evidence>
<comment type="caution">
    <text evidence="2">The sequence shown here is derived from an EMBL/GenBank/DDBJ whole genome shotgun (WGS) entry which is preliminary data.</text>
</comment>
<dbReference type="EMBL" id="JAUUCC010000003">
    <property type="protein sequence ID" value="MEE2049265.1"/>
    <property type="molecule type" value="Genomic_DNA"/>
</dbReference>
<feature type="domain" description="Helix-turn-helix" evidence="1">
    <location>
        <begin position="3"/>
        <end position="45"/>
    </location>
</feature>
<dbReference type="RefSeq" id="WP_330156640.1">
    <property type="nucleotide sequence ID" value="NZ_BAAAJA010000010.1"/>
</dbReference>
<proteinExistence type="predicted"/>
<dbReference type="Proteomes" id="UP001348641">
    <property type="component" value="Unassembled WGS sequence"/>
</dbReference>
<evidence type="ECO:0000313" key="2">
    <source>
        <dbReference type="EMBL" id="MEE2049265.1"/>
    </source>
</evidence>
<sequence length="123" mass="13516">MTAARVLGIGRIKAYELARADELPVHVVRVGGLYRITTSDLLRFIHAYWACGGRPRIINSVHAGIACRRLRCRLVPDLNGRGHSVASAVTVDRRSGTAKGMCRISPEHALNWSNGWAIQDSNL</sequence>
<dbReference type="InterPro" id="IPR041657">
    <property type="entry name" value="HTH_17"/>
</dbReference>
<dbReference type="Pfam" id="PF12728">
    <property type="entry name" value="HTH_17"/>
    <property type="match status" value="1"/>
</dbReference>
<name>A0ABU7KIY8_9ACTN</name>
<protein>
    <submittedName>
        <fullName evidence="2">Helix-turn-helix domain-containing protein</fullName>
    </submittedName>
</protein>
<organism evidence="2 3">
    <name type="scientific">Nocardiopsis tropica</name>
    <dbReference type="NCBI Taxonomy" id="109330"/>
    <lineage>
        <taxon>Bacteria</taxon>
        <taxon>Bacillati</taxon>
        <taxon>Actinomycetota</taxon>
        <taxon>Actinomycetes</taxon>
        <taxon>Streptosporangiales</taxon>
        <taxon>Nocardiopsidaceae</taxon>
        <taxon>Nocardiopsis</taxon>
    </lineage>
</organism>
<accession>A0ABU7KIY8</accession>
<gene>
    <name evidence="2" type="ORF">Q8A49_01990</name>
</gene>
<reference evidence="2 3" key="1">
    <citation type="submission" date="2023-07" db="EMBL/GenBank/DDBJ databases">
        <authorList>
            <person name="Girao M."/>
            <person name="Carvalho M.F."/>
        </authorList>
    </citation>
    <scope>NUCLEOTIDE SEQUENCE [LARGE SCALE GENOMIC DNA]</scope>
    <source>
        <strain evidence="2 3">66/93</strain>
    </source>
</reference>
<evidence type="ECO:0000313" key="3">
    <source>
        <dbReference type="Proteomes" id="UP001348641"/>
    </source>
</evidence>